<keyword evidence="4 8" id="KW-0227">DNA damage</keyword>
<dbReference type="InterPro" id="IPR019843">
    <property type="entry name" value="DNA_pol-X_BS"/>
</dbReference>
<comment type="similarity">
    <text evidence="1 8">Belongs to the DNA polymerase type-X family.</text>
</comment>
<evidence type="ECO:0000313" key="12">
    <source>
        <dbReference type="Proteomes" id="UP001595075"/>
    </source>
</evidence>
<comment type="caution">
    <text evidence="11">The sequence shown here is derived from an EMBL/GenBank/DDBJ whole genome shotgun (WGS) entry which is preliminary data.</text>
</comment>
<dbReference type="InterPro" id="IPR022312">
    <property type="entry name" value="DNA_pol_X"/>
</dbReference>
<evidence type="ECO:0000313" key="11">
    <source>
        <dbReference type="EMBL" id="KAL2064115.1"/>
    </source>
</evidence>
<keyword evidence="12" id="KW-1185">Reference proteome</keyword>
<feature type="compositionally biased region" description="Polar residues" evidence="9">
    <location>
        <begin position="106"/>
        <end position="127"/>
    </location>
</feature>
<feature type="region of interest" description="Disordered" evidence="9">
    <location>
        <begin position="206"/>
        <end position="226"/>
    </location>
</feature>
<comment type="subcellular location">
    <subcellularLocation>
        <location evidence="8">Nucleus</location>
    </subcellularLocation>
</comment>
<evidence type="ECO:0000256" key="7">
    <source>
        <dbReference type="ARBA" id="ARBA00049244"/>
    </source>
</evidence>
<keyword evidence="8" id="KW-0539">Nucleus</keyword>
<dbReference type="PRINTS" id="PR00870">
    <property type="entry name" value="DNAPOLXBETA"/>
</dbReference>
<reference evidence="11 12" key="1">
    <citation type="journal article" date="2024" name="Commun. Biol.">
        <title>Comparative genomic analysis of thermophilic fungi reveals convergent evolutionary adaptations and gene losses.</title>
        <authorList>
            <person name="Steindorff A.S."/>
            <person name="Aguilar-Pontes M.V."/>
            <person name="Robinson A.J."/>
            <person name="Andreopoulos B."/>
            <person name="LaButti K."/>
            <person name="Kuo A."/>
            <person name="Mondo S."/>
            <person name="Riley R."/>
            <person name="Otillar R."/>
            <person name="Haridas S."/>
            <person name="Lipzen A."/>
            <person name="Grimwood J."/>
            <person name="Schmutz J."/>
            <person name="Clum A."/>
            <person name="Reid I.D."/>
            <person name="Moisan M.C."/>
            <person name="Butler G."/>
            <person name="Nguyen T.T.M."/>
            <person name="Dewar K."/>
            <person name="Conant G."/>
            <person name="Drula E."/>
            <person name="Henrissat B."/>
            <person name="Hansel C."/>
            <person name="Singer S."/>
            <person name="Hutchinson M.I."/>
            <person name="de Vries R.P."/>
            <person name="Natvig D.O."/>
            <person name="Powell A.J."/>
            <person name="Tsang A."/>
            <person name="Grigoriev I.V."/>
        </authorList>
    </citation>
    <scope>NUCLEOTIDE SEQUENCE [LARGE SCALE GENOMIC DNA]</scope>
    <source>
        <strain evidence="11 12">CBS 494.80</strain>
    </source>
</reference>
<protein>
    <recommendedName>
        <fullName evidence="8">DNA polymerase</fullName>
        <ecNumber evidence="8">2.7.7.7</ecNumber>
    </recommendedName>
</protein>
<name>A0ABR4C2I0_9HELO</name>
<dbReference type="Pfam" id="PF14791">
    <property type="entry name" value="DNA_pol_B_thumb"/>
    <property type="match status" value="1"/>
</dbReference>
<dbReference type="SMART" id="SM00483">
    <property type="entry name" value="POLXc"/>
    <property type="match status" value="1"/>
</dbReference>
<feature type="region of interest" description="Disordered" evidence="9">
    <location>
        <begin position="106"/>
        <end position="138"/>
    </location>
</feature>
<evidence type="ECO:0000259" key="10">
    <source>
        <dbReference type="PROSITE" id="PS50172"/>
    </source>
</evidence>
<evidence type="ECO:0000256" key="1">
    <source>
        <dbReference type="ARBA" id="ARBA00008323"/>
    </source>
</evidence>
<evidence type="ECO:0000256" key="9">
    <source>
        <dbReference type="SAM" id="MobiDB-lite"/>
    </source>
</evidence>
<dbReference type="InterPro" id="IPR001357">
    <property type="entry name" value="BRCT_dom"/>
</dbReference>
<dbReference type="InterPro" id="IPR018944">
    <property type="entry name" value="DNA_pol_lambd_fingers_domain"/>
</dbReference>
<dbReference type="CDD" id="cd00141">
    <property type="entry name" value="NT_POLXc"/>
    <property type="match status" value="1"/>
</dbReference>
<dbReference type="Pfam" id="PF14792">
    <property type="entry name" value="DNA_pol_B_palm"/>
    <property type="match status" value="1"/>
</dbReference>
<dbReference type="PRINTS" id="PR00869">
    <property type="entry name" value="DNAPOLX"/>
</dbReference>
<sequence>MSFKFPPIYVLKAKFEKDQDELHSLERALGNAKYDPQETRLFIGKETTRGRIRYELRALGVYTVDVTLDRSAIQSDYNRQDNELKPAKKRRKVVTNDDGREVINLDTASDTNSNTPSCSDNSGQETLSLKRARGAQQTLPATVSRERFQVDTVKVFKLAWFEDSVKANKLLPEDPYLLYEGKIIPKPSLRTTAQPVQIADRTSILARARADTPPPASQKLGSSRYHKKTSSQTAPALYHATTSDHENEANLPKLPDFLNSTYSCQRPTPMYGPNDEFLKLLKIIKKARIIDADEGTRHSYHSAIASIAAYPFTITLPAEVSRLPSCGDKFASFWYEWSQTGHIKEVDRILEDPRMKILNIFYDIYDVAATTAIKFYNKGWKDLDDIVEHGWQSLSRSQQVGVKLYDDFQIRIPRAEVERIGDIVLEHANRFRPGYQMVICGGYRRGKRDSGDVDVMLSHPDEDATEDLIRDLLDSLEENGYITHQLQVSSRTSDRGQSPLEWKGGMPHSGHGFDSLDKGLVVWQDPEWPTKREDLAQNPKAKNPNIHRRVDILITPWKTAGCAVLGWSGANTFEMDIRRYCRHEKKFKFDSSGIRRLDDGAWVDLEKGGLDMLEKEKLVFSGLGLVWRDPTMRCTD</sequence>
<dbReference type="SUPFAM" id="SSF81585">
    <property type="entry name" value="PsbU/PolX domain-like"/>
    <property type="match status" value="1"/>
</dbReference>
<dbReference type="Pfam" id="PF14716">
    <property type="entry name" value="HHH_8"/>
    <property type="match status" value="1"/>
</dbReference>
<evidence type="ECO:0000256" key="4">
    <source>
        <dbReference type="ARBA" id="ARBA00022763"/>
    </source>
</evidence>
<dbReference type="Proteomes" id="UP001595075">
    <property type="component" value="Unassembled WGS sequence"/>
</dbReference>
<dbReference type="PROSITE" id="PS50172">
    <property type="entry name" value="BRCT"/>
    <property type="match status" value="1"/>
</dbReference>
<organism evidence="11 12">
    <name type="scientific">Oculimacula yallundae</name>
    <dbReference type="NCBI Taxonomy" id="86028"/>
    <lineage>
        <taxon>Eukaryota</taxon>
        <taxon>Fungi</taxon>
        <taxon>Dikarya</taxon>
        <taxon>Ascomycota</taxon>
        <taxon>Pezizomycotina</taxon>
        <taxon>Leotiomycetes</taxon>
        <taxon>Helotiales</taxon>
        <taxon>Ploettnerulaceae</taxon>
        <taxon>Oculimacula</taxon>
    </lineage>
</organism>
<dbReference type="Gene3D" id="1.10.150.20">
    <property type="entry name" value="5' to 3' exonuclease, C-terminal subdomain"/>
    <property type="match status" value="1"/>
</dbReference>
<gene>
    <name evidence="11" type="ORF">VTL71DRAFT_4609</name>
</gene>
<dbReference type="InterPro" id="IPR029398">
    <property type="entry name" value="PolB_thumb"/>
</dbReference>
<comment type="function">
    <text evidence="8">DNA polymerase that functions in several pathways of DNA repair. Involved in base excision repair (BER) responsible for repair of lesions that give rise to abasic (AP) sites in DNA. Also contributes to DNA double-strand break repair by non-homologous end joining and homologous recombination. Has both template-dependent and template-independent (terminal transferase) DNA polymerase activities. Has also a 5'-deoxyribose-5-phosphate lyase (dRP lyase) activity.</text>
</comment>
<dbReference type="EC" id="2.7.7.7" evidence="8"/>
<dbReference type="InterPro" id="IPR010996">
    <property type="entry name" value="HHH_MUS81"/>
</dbReference>
<dbReference type="Gene3D" id="3.30.460.10">
    <property type="entry name" value="Beta Polymerase, domain 2"/>
    <property type="match status" value="1"/>
</dbReference>
<evidence type="ECO:0000256" key="8">
    <source>
        <dbReference type="RuleBase" id="RU366014"/>
    </source>
</evidence>
<dbReference type="SUPFAM" id="SSF47802">
    <property type="entry name" value="DNA polymerase beta, N-terminal domain-like"/>
    <property type="match status" value="1"/>
</dbReference>
<accession>A0ABR4C2I0</accession>
<keyword evidence="2 8" id="KW-0808">Transferase</keyword>
<dbReference type="Gene3D" id="3.30.210.10">
    <property type="entry name" value="DNA polymerase, thumb domain"/>
    <property type="match status" value="1"/>
</dbReference>
<dbReference type="InterPro" id="IPR027421">
    <property type="entry name" value="DNA_pol_lamdba_lyase_dom_sf"/>
</dbReference>
<comment type="catalytic activity">
    <reaction evidence="7 8">
        <text>DNA(n) + a 2'-deoxyribonucleoside 5'-triphosphate = DNA(n+1) + diphosphate</text>
        <dbReference type="Rhea" id="RHEA:22508"/>
        <dbReference type="Rhea" id="RHEA-COMP:17339"/>
        <dbReference type="Rhea" id="RHEA-COMP:17340"/>
        <dbReference type="ChEBI" id="CHEBI:33019"/>
        <dbReference type="ChEBI" id="CHEBI:61560"/>
        <dbReference type="ChEBI" id="CHEBI:173112"/>
        <dbReference type="EC" id="2.7.7.7"/>
    </reaction>
</comment>
<dbReference type="InterPro" id="IPR028207">
    <property type="entry name" value="DNA_pol_B_palm_palm"/>
</dbReference>
<dbReference type="Gene3D" id="1.10.150.110">
    <property type="entry name" value="DNA polymerase beta, N-terminal domain-like"/>
    <property type="match status" value="1"/>
</dbReference>
<dbReference type="PANTHER" id="PTHR11276:SF29">
    <property type="entry name" value="DNA POLYMERASE TYPE-X FAMILY PROTEIN POL4"/>
    <property type="match status" value="1"/>
</dbReference>
<evidence type="ECO:0000256" key="6">
    <source>
        <dbReference type="ARBA" id="ARBA00023204"/>
    </source>
</evidence>
<evidence type="ECO:0000256" key="2">
    <source>
        <dbReference type="ARBA" id="ARBA00022679"/>
    </source>
</evidence>
<dbReference type="InterPro" id="IPR037160">
    <property type="entry name" value="DNA_Pol_thumb_sf"/>
</dbReference>
<dbReference type="Pfam" id="PF10391">
    <property type="entry name" value="DNA_pol_lambd_f"/>
    <property type="match status" value="1"/>
</dbReference>
<keyword evidence="6 8" id="KW-0234">DNA repair</keyword>
<keyword evidence="5 8" id="KW-0239">DNA-directed DNA polymerase</keyword>
<evidence type="ECO:0000256" key="3">
    <source>
        <dbReference type="ARBA" id="ARBA00022695"/>
    </source>
</evidence>
<dbReference type="EMBL" id="JAZHXI010000014">
    <property type="protein sequence ID" value="KAL2064115.1"/>
    <property type="molecule type" value="Genomic_DNA"/>
</dbReference>
<evidence type="ECO:0000256" key="5">
    <source>
        <dbReference type="ARBA" id="ARBA00022932"/>
    </source>
</evidence>
<proteinExistence type="inferred from homology"/>
<dbReference type="InterPro" id="IPR043519">
    <property type="entry name" value="NT_sf"/>
</dbReference>
<keyword evidence="3 8" id="KW-0548">Nucleotidyltransferase</keyword>
<dbReference type="PROSITE" id="PS00522">
    <property type="entry name" value="DNA_POLYMERASE_X"/>
    <property type="match status" value="1"/>
</dbReference>
<feature type="domain" description="BRCT" evidence="10">
    <location>
        <begin position="153"/>
        <end position="178"/>
    </location>
</feature>
<dbReference type="PANTHER" id="PTHR11276">
    <property type="entry name" value="DNA POLYMERASE TYPE-X FAMILY MEMBER"/>
    <property type="match status" value="1"/>
</dbReference>
<dbReference type="SUPFAM" id="SSF81301">
    <property type="entry name" value="Nucleotidyltransferase"/>
    <property type="match status" value="1"/>
</dbReference>
<dbReference type="InterPro" id="IPR002054">
    <property type="entry name" value="DNA-dir_DNA_pol_X"/>
</dbReference>
<dbReference type="InterPro" id="IPR002008">
    <property type="entry name" value="DNA_pol_X_beta-like"/>
</dbReference>